<dbReference type="InterPro" id="IPR038770">
    <property type="entry name" value="Na+/solute_symporter_sf"/>
</dbReference>
<dbReference type="InterPro" id="IPR002657">
    <property type="entry name" value="BilAc:Na_symport/Acr3"/>
</dbReference>
<keyword evidence="4" id="KW-0769">Symport</keyword>
<dbReference type="EMBL" id="JTDF01007319">
    <property type="protein sequence ID" value="KAF8565098.1"/>
    <property type="molecule type" value="Genomic_DNA"/>
</dbReference>
<accession>A0A8T0DE09</accession>
<feature type="compositionally biased region" description="Low complexity" evidence="7">
    <location>
        <begin position="688"/>
        <end position="702"/>
    </location>
</feature>
<name>A0A8T0DE09_9TREM</name>
<feature type="transmembrane region" description="Helical" evidence="8">
    <location>
        <begin position="451"/>
        <end position="473"/>
    </location>
</feature>
<dbReference type="OrthoDB" id="203097at2759"/>
<evidence type="ECO:0000256" key="1">
    <source>
        <dbReference type="ARBA" id="ARBA00004141"/>
    </source>
</evidence>
<dbReference type="GO" id="GO:0016020">
    <property type="term" value="C:membrane"/>
    <property type="evidence" value="ECO:0007669"/>
    <property type="project" value="UniProtKB-SubCell"/>
</dbReference>
<feature type="transmembrane region" description="Helical" evidence="8">
    <location>
        <begin position="545"/>
        <end position="564"/>
    </location>
</feature>
<proteinExistence type="inferred from homology"/>
<dbReference type="InterPro" id="IPR004710">
    <property type="entry name" value="Bilac:Na_transpt"/>
</dbReference>
<evidence type="ECO:0000256" key="6">
    <source>
        <dbReference type="ARBA" id="ARBA00023136"/>
    </source>
</evidence>
<dbReference type="GO" id="GO:0015293">
    <property type="term" value="F:symporter activity"/>
    <property type="evidence" value="ECO:0007669"/>
    <property type="project" value="UniProtKB-KW"/>
</dbReference>
<protein>
    <submittedName>
        <fullName evidence="9">Uncharacterized protein</fullName>
    </submittedName>
</protein>
<feature type="transmembrane region" description="Helical" evidence="8">
    <location>
        <begin position="387"/>
        <end position="406"/>
    </location>
</feature>
<keyword evidence="3 8" id="KW-0812">Transmembrane</keyword>
<comment type="subcellular location">
    <subcellularLocation>
        <location evidence="1">Membrane</location>
        <topology evidence="1">Multi-pass membrane protein</topology>
    </subcellularLocation>
</comment>
<feature type="transmembrane region" description="Helical" evidence="8">
    <location>
        <begin position="605"/>
        <end position="633"/>
    </location>
</feature>
<evidence type="ECO:0000313" key="9">
    <source>
        <dbReference type="EMBL" id="KAF8565098.1"/>
    </source>
</evidence>
<gene>
    <name evidence="9" type="ORF">P879_09404</name>
</gene>
<dbReference type="PANTHER" id="PTHR10361">
    <property type="entry name" value="SODIUM-BILE ACID COTRANSPORTER"/>
    <property type="match status" value="1"/>
</dbReference>
<feature type="transmembrane region" description="Helical" evidence="8">
    <location>
        <begin position="514"/>
        <end position="533"/>
    </location>
</feature>
<evidence type="ECO:0000256" key="4">
    <source>
        <dbReference type="ARBA" id="ARBA00022847"/>
    </source>
</evidence>
<dbReference type="Gene3D" id="1.20.1530.20">
    <property type="match status" value="1"/>
</dbReference>
<dbReference type="Proteomes" id="UP000699462">
    <property type="component" value="Unassembled WGS sequence"/>
</dbReference>
<evidence type="ECO:0000313" key="10">
    <source>
        <dbReference type="Proteomes" id="UP000699462"/>
    </source>
</evidence>
<dbReference type="Pfam" id="PF01758">
    <property type="entry name" value="SBF"/>
    <property type="match status" value="1"/>
</dbReference>
<comment type="caution">
    <text evidence="9">The sequence shown here is derived from an EMBL/GenBank/DDBJ whole genome shotgun (WGS) entry which is preliminary data.</text>
</comment>
<feature type="region of interest" description="Disordered" evidence="7">
    <location>
        <begin position="688"/>
        <end position="712"/>
    </location>
</feature>
<reference evidence="9 10" key="1">
    <citation type="submission" date="2019-07" db="EMBL/GenBank/DDBJ databases">
        <title>Annotation for the trematode Paragonimus westermani.</title>
        <authorList>
            <person name="Choi Y.-J."/>
        </authorList>
    </citation>
    <scope>NUCLEOTIDE SEQUENCE [LARGE SCALE GENOMIC DNA]</scope>
    <source>
        <strain evidence="9">180907_Pwestermani</strain>
    </source>
</reference>
<keyword evidence="5 8" id="KW-1133">Transmembrane helix</keyword>
<sequence length="875" mass="97601">RLGWLANTSGLCQLETNVNEEISASGLTKFKRIMEDQRHLIRPKATFHAKHAINILFVIIHTCNAIHSRQPLMGKDQSAVIDCSVEYEIEEAEKPVRYHSDDTSSYWSQLPVLIVGMYQWVGLKCSCCCDQENIKRAAANAFATRMSFAQNQTMETNMTEPYGELYYQIISSNGHVAVPTTAKESHHHNRGNYVTSNEDLLKSVDCEKPHACVESYTKVECTSASQNDTNNKPVIQGFYIYADNLGRSEIKVFLIWVDKSQENSGLNAPSWIDTSGQSGEQNSRIHVSTQMNEYPRWLITDARIFVNKQQRLLDEDSKLQENSPQKYNKTNEGRWEHHMQVTVILRPQKFYLASDWSAVIIAFMISLSVGCCNDPVILCLHLKRPKPLLIGIFCQLFIIPGLALLLGVCFQLDVDQAFGLFMTATVPGGGLAYLLTYLVHGDRHLSASLSFIVSWTDIVVSPIWTSTVGWFWFNRPLHSGKSVGWLSVIAFAQTLGMVMRGCRPGIAHAVLTWFTRPLLLLSGILMVTLGVYINHYAVTEINQNLILSLLFLITIAFVLGWTAGQLTRQGMPITKTLATESAVFNGLLCMPLLRTSLHAPEGDLAAVVSLWAIFLAPIPLVYHAILSLVKGWLTGYLQRRKKNEQQDVISTILVSGGSVPPGNISVASVAAVAAAAIAVAPAITARPRAATSSTQQATTWSTEDAESNQHHSVTTANYSSLDRMYASQIQPKRIVNENSFAPDCLMRTANEIDNHRYDTSYEPMQSTAWGLQRTDRKSDCRQSRQATMTHSENDHAMQKLKSIPGCLTDFTDGAIAMRPMRYKGQPCSSLDPELQADETPAVMTKMDGKSITEKPRSMIVMKKRERQQPLPYTNL</sequence>
<feature type="transmembrane region" description="Helical" evidence="8">
    <location>
        <begin position="485"/>
        <end position="502"/>
    </location>
</feature>
<dbReference type="PANTHER" id="PTHR10361:SF28">
    <property type="entry name" value="P3 PROTEIN-RELATED"/>
    <property type="match status" value="1"/>
</dbReference>
<dbReference type="AlphaFoldDB" id="A0A8T0DE09"/>
<keyword evidence="10" id="KW-1185">Reference proteome</keyword>
<feature type="transmembrane region" description="Helical" evidence="8">
    <location>
        <begin position="356"/>
        <end position="380"/>
    </location>
</feature>
<organism evidence="9 10">
    <name type="scientific">Paragonimus westermani</name>
    <dbReference type="NCBI Taxonomy" id="34504"/>
    <lineage>
        <taxon>Eukaryota</taxon>
        <taxon>Metazoa</taxon>
        <taxon>Spiralia</taxon>
        <taxon>Lophotrochozoa</taxon>
        <taxon>Platyhelminthes</taxon>
        <taxon>Trematoda</taxon>
        <taxon>Digenea</taxon>
        <taxon>Plagiorchiida</taxon>
        <taxon>Troglotremata</taxon>
        <taxon>Troglotrematidae</taxon>
        <taxon>Paragonimus</taxon>
    </lineage>
</organism>
<feature type="transmembrane region" description="Helical" evidence="8">
    <location>
        <begin position="418"/>
        <end position="439"/>
    </location>
</feature>
<feature type="non-terminal residue" evidence="9">
    <location>
        <position position="875"/>
    </location>
</feature>
<comment type="similarity">
    <text evidence="2">Belongs to the bile acid:sodium symporter (BASS) (TC 2.A.28) family.</text>
</comment>
<evidence type="ECO:0000256" key="7">
    <source>
        <dbReference type="SAM" id="MobiDB-lite"/>
    </source>
</evidence>
<evidence type="ECO:0000256" key="8">
    <source>
        <dbReference type="SAM" id="Phobius"/>
    </source>
</evidence>
<evidence type="ECO:0000256" key="3">
    <source>
        <dbReference type="ARBA" id="ARBA00022692"/>
    </source>
</evidence>
<dbReference type="CDD" id="cd06174">
    <property type="entry name" value="MFS"/>
    <property type="match status" value="1"/>
</dbReference>
<evidence type="ECO:0000256" key="5">
    <source>
        <dbReference type="ARBA" id="ARBA00022989"/>
    </source>
</evidence>
<keyword evidence="6 8" id="KW-0472">Membrane</keyword>
<keyword evidence="4" id="KW-0813">Transport</keyword>
<evidence type="ECO:0000256" key="2">
    <source>
        <dbReference type="ARBA" id="ARBA00006528"/>
    </source>
</evidence>